<protein>
    <submittedName>
        <fullName evidence="2">Nedd4-binding protein 2-like 2</fullName>
    </submittedName>
</protein>
<dbReference type="Gene3D" id="3.60.10.10">
    <property type="entry name" value="Endonuclease/exonuclease/phosphatase"/>
    <property type="match status" value="1"/>
</dbReference>
<evidence type="ECO:0000313" key="2">
    <source>
        <dbReference type="EMBL" id="PKU46875.1"/>
    </source>
</evidence>
<feature type="domain" description="Endonuclease/exonuclease/phosphatase" evidence="1">
    <location>
        <begin position="36"/>
        <end position="113"/>
    </location>
</feature>
<dbReference type="SUPFAM" id="SSF56219">
    <property type="entry name" value="DNase I-like"/>
    <property type="match status" value="1"/>
</dbReference>
<dbReference type="InterPro" id="IPR036691">
    <property type="entry name" value="Endo/exonu/phosph_ase_sf"/>
</dbReference>
<accession>A0A2I0ULF2</accession>
<gene>
    <name evidence="2" type="ORF">llap_2848</name>
</gene>
<dbReference type="GO" id="GO:0007508">
    <property type="term" value="P:larval heart development"/>
    <property type="evidence" value="ECO:0007669"/>
    <property type="project" value="TreeGrafter"/>
</dbReference>
<evidence type="ECO:0000259" key="1">
    <source>
        <dbReference type="Pfam" id="PF14529"/>
    </source>
</evidence>
<reference evidence="3" key="2">
    <citation type="submission" date="2017-12" db="EMBL/GenBank/DDBJ databases">
        <title>Genome sequence of the Bar-tailed Godwit (Limosa lapponica baueri).</title>
        <authorList>
            <person name="Lima N.C.B."/>
            <person name="Parody-Merino A.M."/>
            <person name="Battley P.F."/>
            <person name="Fidler A.E."/>
            <person name="Prosdocimi F."/>
        </authorList>
    </citation>
    <scope>NUCLEOTIDE SEQUENCE [LARGE SCALE GENOMIC DNA]</scope>
</reference>
<dbReference type="Proteomes" id="UP000233556">
    <property type="component" value="Unassembled WGS sequence"/>
</dbReference>
<dbReference type="OrthoDB" id="9401454at2759"/>
<dbReference type="Pfam" id="PF14529">
    <property type="entry name" value="Exo_endo_phos_2"/>
    <property type="match status" value="1"/>
</dbReference>
<dbReference type="PANTHER" id="PTHR33395">
    <property type="entry name" value="TRANSCRIPTASE, PUTATIVE-RELATED-RELATED"/>
    <property type="match status" value="1"/>
</dbReference>
<reference evidence="3" key="1">
    <citation type="submission" date="2017-11" db="EMBL/GenBank/DDBJ databases">
        <authorList>
            <person name="Lima N.C."/>
            <person name="Parody-Merino A.M."/>
            <person name="Battley P.F."/>
            <person name="Fidler A.E."/>
            <person name="Prosdocimi F."/>
        </authorList>
    </citation>
    <scope>NUCLEOTIDE SEQUENCE [LARGE SCALE GENOMIC DNA]</scope>
</reference>
<keyword evidence="3" id="KW-1185">Reference proteome</keyword>
<dbReference type="EMBL" id="KZ505696">
    <property type="protein sequence ID" value="PKU46875.1"/>
    <property type="molecule type" value="Genomic_DNA"/>
</dbReference>
<dbReference type="AlphaFoldDB" id="A0A2I0ULF2"/>
<dbReference type="GO" id="GO:0061343">
    <property type="term" value="P:cell adhesion involved in heart morphogenesis"/>
    <property type="evidence" value="ECO:0007669"/>
    <property type="project" value="TreeGrafter"/>
</dbReference>
<dbReference type="InterPro" id="IPR005135">
    <property type="entry name" value="Endo/exonuclease/phosphatase"/>
</dbReference>
<dbReference type="GO" id="GO:0031012">
    <property type="term" value="C:extracellular matrix"/>
    <property type="evidence" value="ECO:0007669"/>
    <property type="project" value="TreeGrafter"/>
</dbReference>
<evidence type="ECO:0000313" key="3">
    <source>
        <dbReference type="Proteomes" id="UP000233556"/>
    </source>
</evidence>
<organism evidence="2 3">
    <name type="scientific">Limosa lapponica baueri</name>
    <dbReference type="NCBI Taxonomy" id="1758121"/>
    <lineage>
        <taxon>Eukaryota</taxon>
        <taxon>Metazoa</taxon>
        <taxon>Chordata</taxon>
        <taxon>Craniata</taxon>
        <taxon>Vertebrata</taxon>
        <taxon>Euteleostomi</taxon>
        <taxon>Archelosauria</taxon>
        <taxon>Archosauria</taxon>
        <taxon>Dinosauria</taxon>
        <taxon>Saurischia</taxon>
        <taxon>Theropoda</taxon>
        <taxon>Coelurosauria</taxon>
        <taxon>Aves</taxon>
        <taxon>Neognathae</taxon>
        <taxon>Neoaves</taxon>
        <taxon>Charadriiformes</taxon>
        <taxon>Scolopacidae</taxon>
        <taxon>Limosa</taxon>
    </lineage>
</organism>
<sequence>MRFTCPAPSGWRLIPQHLFGFSHGPEEKLKVLIRGLILLGDFNHPDICWRNSTANCRQSRRLLEFIKDNFLSQVINSPTIGDVILDLLVANTSEFIGNVKLGGSLGCSDHALVEFAVLRDICRGKSKVRTLNFRKEKFQVFKELVNRTPWETALRDMGVEQSLQVFKDAFLNTQELSTPRRKKSEKEGKRPTWLSRDLLVKLKGKTEILRQWKQ</sequence>
<proteinExistence type="predicted"/>
<dbReference type="PANTHER" id="PTHR33395:SF22">
    <property type="entry name" value="REVERSE TRANSCRIPTASE DOMAIN-CONTAINING PROTEIN"/>
    <property type="match status" value="1"/>
</dbReference>
<name>A0A2I0ULF2_LIMLA</name>
<dbReference type="GO" id="GO:0003824">
    <property type="term" value="F:catalytic activity"/>
    <property type="evidence" value="ECO:0007669"/>
    <property type="project" value="InterPro"/>
</dbReference>